<evidence type="ECO:0000313" key="2">
    <source>
        <dbReference type="EMBL" id="CAD8838172.1"/>
    </source>
</evidence>
<feature type="compositionally biased region" description="Basic and acidic residues" evidence="1">
    <location>
        <begin position="239"/>
        <end position="251"/>
    </location>
</feature>
<accession>A0A7S1A0R0</accession>
<sequence>MAAANRCCAGSSAPRPLAPNDHLLCLSDWLRDRTLRNFLLRFSESFWTDVVRSACLLGVLCLQHLAESPDVAWGKDELASLVSHIQKEGKWPQEMSPSSVCVRAERPTSQIQSPARLFSKPSPNWRLNGTACDGVHRQMNSHGGLMETGFLPVEAPAGGHPGAGAGQRGQQTVHTWAGVAGVPASHDTYLDEEGEDCCRARSSSRCASVEDGHRCRKTSKERIETATCLADEAPVSNMTEEHREVREEARRGVSTRRAPPRSGSRIDTRGPASRRGDASREVPDESRRGVSGGRTPLRPGSRVDTSGPVCRDAVCRDASPQPPPQRRRDPRQPAKPRLQRASSQPCMRRATRISQDIHTPQEPSRTRSVRETSTSERCEKRGPVQIAEDFLQSRLSNIFCPDSPAQRPCRSEGETPGSLSGETDSRTSRWRRWQRETRVPQETFVQKHLTSTRSLAVDRTQTTRDIRVSSDASGAKVFDGTLATGLEEITRSRARLPHTYQHGGDEHGQCLQPHVAQNQQDMVMEGSDDVSLGSSATSSRLSLGAPVGSGRHLVHVFPAPFA</sequence>
<evidence type="ECO:0000256" key="1">
    <source>
        <dbReference type="SAM" id="MobiDB-lite"/>
    </source>
</evidence>
<gene>
    <name evidence="2" type="ORF">NSCI0253_LOCUS12520</name>
</gene>
<protein>
    <submittedName>
        <fullName evidence="2">Uncharacterized protein</fullName>
    </submittedName>
</protein>
<feature type="compositionally biased region" description="Basic and acidic residues" evidence="1">
    <location>
        <begin position="364"/>
        <end position="382"/>
    </location>
</feature>
<feature type="region of interest" description="Disordered" evidence="1">
    <location>
        <begin position="401"/>
        <end position="431"/>
    </location>
</feature>
<reference evidence="2" key="1">
    <citation type="submission" date="2021-01" db="EMBL/GenBank/DDBJ databases">
        <authorList>
            <person name="Corre E."/>
            <person name="Pelletier E."/>
            <person name="Niang G."/>
            <person name="Scheremetjew M."/>
            <person name="Finn R."/>
            <person name="Kale V."/>
            <person name="Holt S."/>
            <person name="Cochrane G."/>
            <person name="Meng A."/>
            <person name="Brown T."/>
            <person name="Cohen L."/>
        </authorList>
    </citation>
    <scope>NUCLEOTIDE SEQUENCE</scope>
</reference>
<proteinExistence type="predicted"/>
<feature type="region of interest" description="Disordered" evidence="1">
    <location>
        <begin position="229"/>
        <end position="384"/>
    </location>
</feature>
<dbReference type="AlphaFoldDB" id="A0A7S1A0R0"/>
<feature type="compositionally biased region" description="Basic and acidic residues" evidence="1">
    <location>
        <begin position="264"/>
        <end position="288"/>
    </location>
</feature>
<dbReference type="EMBL" id="HBFQ01017907">
    <property type="protein sequence ID" value="CAD8838172.1"/>
    <property type="molecule type" value="Transcribed_RNA"/>
</dbReference>
<organism evidence="2">
    <name type="scientific">Noctiluca scintillans</name>
    <name type="common">Sea sparkle</name>
    <name type="synonym">Red tide dinoflagellate</name>
    <dbReference type="NCBI Taxonomy" id="2966"/>
    <lineage>
        <taxon>Eukaryota</taxon>
        <taxon>Sar</taxon>
        <taxon>Alveolata</taxon>
        <taxon>Dinophyceae</taxon>
        <taxon>Noctilucales</taxon>
        <taxon>Noctilucaceae</taxon>
        <taxon>Noctiluca</taxon>
    </lineage>
</organism>
<name>A0A7S1A0R0_NOCSC</name>